<comment type="caution">
    <text evidence="1">The sequence shown here is derived from an EMBL/GenBank/DDBJ whole genome shotgun (WGS) entry which is preliminary data.</text>
</comment>
<dbReference type="Proteomes" id="UP001341840">
    <property type="component" value="Unassembled WGS sequence"/>
</dbReference>
<name>A0ABU6Z8A9_9FABA</name>
<proteinExistence type="predicted"/>
<organism evidence="1 2">
    <name type="scientific">Stylosanthes scabra</name>
    <dbReference type="NCBI Taxonomy" id="79078"/>
    <lineage>
        <taxon>Eukaryota</taxon>
        <taxon>Viridiplantae</taxon>
        <taxon>Streptophyta</taxon>
        <taxon>Embryophyta</taxon>
        <taxon>Tracheophyta</taxon>
        <taxon>Spermatophyta</taxon>
        <taxon>Magnoliopsida</taxon>
        <taxon>eudicotyledons</taxon>
        <taxon>Gunneridae</taxon>
        <taxon>Pentapetalae</taxon>
        <taxon>rosids</taxon>
        <taxon>fabids</taxon>
        <taxon>Fabales</taxon>
        <taxon>Fabaceae</taxon>
        <taxon>Papilionoideae</taxon>
        <taxon>50 kb inversion clade</taxon>
        <taxon>dalbergioids sensu lato</taxon>
        <taxon>Dalbergieae</taxon>
        <taxon>Pterocarpus clade</taxon>
        <taxon>Stylosanthes</taxon>
    </lineage>
</organism>
<evidence type="ECO:0000313" key="2">
    <source>
        <dbReference type="Proteomes" id="UP001341840"/>
    </source>
</evidence>
<accession>A0ABU6Z8A9</accession>
<sequence>MSNMSSRQNQRTEYRLVPTFTRTSCTLERCQYGLCLRITKNATPKRFCYGGRRQEIVRLHGIPKTITSDRDVKFLSFLENLMEEDGH</sequence>
<evidence type="ECO:0000313" key="1">
    <source>
        <dbReference type="EMBL" id="MED6218764.1"/>
    </source>
</evidence>
<protein>
    <submittedName>
        <fullName evidence="1">Uncharacterized protein</fullName>
    </submittedName>
</protein>
<keyword evidence="2" id="KW-1185">Reference proteome</keyword>
<gene>
    <name evidence="1" type="ORF">PIB30_029610</name>
</gene>
<dbReference type="EMBL" id="JASCZI010271981">
    <property type="protein sequence ID" value="MED6218764.1"/>
    <property type="molecule type" value="Genomic_DNA"/>
</dbReference>
<reference evidence="1 2" key="1">
    <citation type="journal article" date="2023" name="Plants (Basel)">
        <title>Bridging the Gap: Combining Genomics and Transcriptomics Approaches to Understand Stylosanthes scabra, an Orphan Legume from the Brazilian Caatinga.</title>
        <authorList>
            <person name="Ferreira-Neto J.R.C."/>
            <person name="da Silva M.D."/>
            <person name="Binneck E."/>
            <person name="de Melo N.F."/>
            <person name="da Silva R.H."/>
            <person name="de Melo A.L.T.M."/>
            <person name="Pandolfi V."/>
            <person name="Bustamante F.O."/>
            <person name="Brasileiro-Vidal A.C."/>
            <person name="Benko-Iseppon A.M."/>
        </authorList>
    </citation>
    <scope>NUCLEOTIDE SEQUENCE [LARGE SCALE GENOMIC DNA]</scope>
    <source>
        <tissue evidence="1">Leaves</tissue>
    </source>
</reference>